<dbReference type="Proteomes" id="UP001148629">
    <property type="component" value="Unassembled WGS sequence"/>
</dbReference>
<dbReference type="EMBL" id="JANRMS010001126">
    <property type="protein sequence ID" value="KAJ3530833.1"/>
    <property type="molecule type" value="Genomic_DNA"/>
</dbReference>
<evidence type="ECO:0000313" key="1">
    <source>
        <dbReference type="EMBL" id="KAJ3530833.1"/>
    </source>
</evidence>
<keyword evidence="2" id="KW-1185">Reference proteome</keyword>
<proteinExistence type="predicted"/>
<organism evidence="1 2">
    <name type="scientific">Fusarium decemcellulare</name>
    <dbReference type="NCBI Taxonomy" id="57161"/>
    <lineage>
        <taxon>Eukaryota</taxon>
        <taxon>Fungi</taxon>
        <taxon>Dikarya</taxon>
        <taxon>Ascomycota</taxon>
        <taxon>Pezizomycotina</taxon>
        <taxon>Sordariomycetes</taxon>
        <taxon>Hypocreomycetidae</taxon>
        <taxon>Hypocreales</taxon>
        <taxon>Nectriaceae</taxon>
        <taxon>Fusarium</taxon>
        <taxon>Fusarium decemcellulare species complex</taxon>
    </lineage>
</organism>
<comment type="caution">
    <text evidence="1">The sequence shown here is derived from an EMBL/GenBank/DDBJ whole genome shotgun (WGS) entry which is preliminary data.</text>
</comment>
<accession>A0ACC1S2L2</accession>
<name>A0ACC1S2L2_9HYPO</name>
<sequence>MGTTTDTTMDIITVTVTAIIMCIIMGMDTTMDTTTDTITVTTTMRITVIITAICTGIIMATITDTTMVIITMSTTLDIITVITTMMVTTITAVTSMLEARITAASTTTMRATDTVTDMVTITATTTMSTTGITVSIDTAMDTTTAIITSMITTIITDIVTATMSITATDIITATTMDTITDIIMATIITAITTVIIMEMPSMITYFNPENQSRNRQHDLKYGHEEPVKYDVYYNERVENVDAKATKTVLDKIYKAKGDEKKHHDGYRHGQHHSNKKHGHEDQYKHHDRYSQHGNSKSSHWNKREALPEPSKENKDVDAVVEELKIAKYVAKAETAVGKQVRKAVAEIVANRENETGETEETGKHGKKYHHDDKLTSVRGNKAEENYVIAYPKASTRELEQLARLSKHAKIGKRSGGHVYSDVKVEKSVEKAVEVAAAKLVEKVEGDHSHKQYSHSRGHSKRSGAKFFNGYSPECEGKIKKVHGVDHYNSRPLKELARYSHPKTCHKHDGHYLRYDYKDLKRTVSGKLVGTHDYSKFGEFAIELVDKKGREEIIVALNLKHQHGYKAHVAAVYVGCDGGSDSYHSPNICRHETYPYVAVEEKGLNEFAFAIHNKHQCRGDYYVAIAVELCDKKGDCHSCKGNAY</sequence>
<reference evidence="1" key="1">
    <citation type="submission" date="2022-08" db="EMBL/GenBank/DDBJ databases">
        <title>Genome Sequence of Fusarium decemcellulare.</title>
        <authorList>
            <person name="Buettner E."/>
        </authorList>
    </citation>
    <scope>NUCLEOTIDE SEQUENCE</scope>
    <source>
        <strain evidence="1">Babe19</strain>
    </source>
</reference>
<protein>
    <submittedName>
        <fullName evidence="1">Uncharacterized protein</fullName>
    </submittedName>
</protein>
<gene>
    <name evidence="1" type="ORF">NM208_g9146</name>
</gene>
<evidence type="ECO:0000313" key="2">
    <source>
        <dbReference type="Proteomes" id="UP001148629"/>
    </source>
</evidence>